<feature type="binding site" evidence="5">
    <location>
        <position position="144"/>
    </location>
    <ligand>
        <name>Cu cation</name>
        <dbReference type="ChEBI" id="CHEBI:23378"/>
    </ligand>
</feature>
<feature type="binding site" evidence="5">
    <location>
        <position position="136"/>
    </location>
    <ligand>
        <name>Cu cation</name>
        <dbReference type="ChEBI" id="CHEBI:23378"/>
    </ligand>
</feature>
<dbReference type="PROSITE" id="PS00196">
    <property type="entry name" value="COPPER_BLUE"/>
    <property type="match status" value="1"/>
</dbReference>
<dbReference type="InterPro" id="IPR052721">
    <property type="entry name" value="ET_Amicyanin"/>
</dbReference>
<dbReference type="GO" id="GO:0005507">
    <property type="term" value="F:copper ion binding"/>
    <property type="evidence" value="ECO:0007669"/>
    <property type="project" value="InterPro"/>
</dbReference>
<name>A0A830FM69_9EURY</name>
<keyword evidence="1" id="KW-0813">Transport</keyword>
<reference evidence="7" key="1">
    <citation type="journal article" date="2014" name="Int. J. Syst. Evol. Microbiol.">
        <title>Complete genome sequence of Corynebacterium casei LMG S-19264T (=DSM 44701T), isolated from a smear-ripened cheese.</title>
        <authorList>
            <consortium name="US DOE Joint Genome Institute (JGI-PGF)"/>
            <person name="Walter F."/>
            <person name="Albersmeier A."/>
            <person name="Kalinowski J."/>
            <person name="Ruckert C."/>
        </authorList>
    </citation>
    <scope>NUCLEOTIDE SEQUENCE</scope>
    <source>
        <strain evidence="7">JCM 19596</strain>
    </source>
</reference>
<dbReference type="Gene3D" id="2.60.40.420">
    <property type="entry name" value="Cupredoxins - blue copper proteins"/>
    <property type="match status" value="1"/>
</dbReference>
<dbReference type="PRINTS" id="PR00157">
    <property type="entry name" value="PLASTOCYANIN"/>
</dbReference>
<evidence type="ECO:0000259" key="6">
    <source>
        <dbReference type="Pfam" id="PF00127"/>
    </source>
</evidence>
<evidence type="ECO:0000256" key="5">
    <source>
        <dbReference type="PIRSR" id="PIRSR602387-1"/>
    </source>
</evidence>
<dbReference type="InterPro" id="IPR008972">
    <property type="entry name" value="Cupredoxin"/>
</dbReference>
<dbReference type="GO" id="GO:0009055">
    <property type="term" value="F:electron transfer activity"/>
    <property type="evidence" value="ECO:0007669"/>
    <property type="project" value="InterPro"/>
</dbReference>
<feature type="binding site" evidence="5">
    <location>
        <position position="139"/>
    </location>
    <ligand>
        <name>Cu cation</name>
        <dbReference type="ChEBI" id="CHEBI:23378"/>
    </ligand>
</feature>
<comment type="caution">
    <text evidence="7">The sequence shown here is derived from an EMBL/GenBank/DDBJ whole genome shotgun (WGS) entry which is preliminary data.</text>
</comment>
<dbReference type="PANTHER" id="PTHR36507:SF1">
    <property type="entry name" value="BLL1555 PROTEIN"/>
    <property type="match status" value="1"/>
</dbReference>
<comment type="cofactor">
    <cofactor evidence="5">
        <name>Cu(2+)</name>
        <dbReference type="ChEBI" id="CHEBI:29036"/>
    </cofactor>
    <text evidence="5">The crystal structure with reduced Cu(1+) has also been determined.</text>
</comment>
<dbReference type="Proteomes" id="UP000607197">
    <property type="component" value="Unassembled WGS sequence"/>
</dbReference>
<dbReference type="Pfam" id="PF00127">
    <property type="entry name" value="Copper-bind"/>
    <property type="match status" value="1"/>
</dbReference>
<dbReference type="PROSITE" id="PS51257">
    <property type="entry name" value="PROKAR_LIPOPROTEIN"/>
    <property type="match status" value="1"/>
</dbReference>
<keyword evidence="2 5" id="KW-0479">Metal-binding</keyword>
<evidence type="ECO:0000313" key="7">
    <source>
        <dbReference type="EMBL" id="GGL69601.1"/>
    </source>
</evidence>
<dbReference type="EMBL" id="BMPG01000004">
    <property type="protein sequence ID" value="GGL69601.1"/>
    <property type="molecule type" value="Genomic_DNA"/>
</dbReference>
<evidence type="ECO:0000256" key="1">
    <source>
        <dbReference type="ARBA" id="ARBA00022448"/>
    </source>
</evidence>
<proteinExistence type="predicted"/>
<gene>
    <name evidence="7" type="ORF">GCM10009039_29450</name>
</gene>
<keyword evidence="4 5" id="KW-0186">Copper</keyword>
<dbReference type="AlphaFoldDB" id="A0A830FM69"/>
<dbReference type="InterPro" id="IPR000923">
    <property type="entry name" value="BlueCu_1"/>
</dbReference>
<evidence type="ECO:0000256" key="3">
    <source>
        <dbReference type="ARBA" id="ARBA00022982"/>
    </source>
</evidence>
<dbReference type="PANTHER" id="PTHR36507">
    <property type="entry name" value="BLL1555 PROTEIN"/>
    <property type="match status" value="1"/>
</dbReference>
<keyword evidence="8" id="KW-1185">Reference proteome</keyword>
<dbReference type="InterPro" id="IPR028871">
    <property type="entry name" value="BlueCu_1_BS"/>
</dbReference>
<organism evidence="7 8">
    <name type="scientific">Halocalculus aciditolerans</name>
    <dbReference type="NCBI Taxonomy" id="1383812"/>
    <lineage>
        <taxon>Archaea</taxon>
        <taxon>Methanobacteriati</taxon>
        <taxon>Methanobacteriota</taxon>
        <taxon>Stenosarchaea group</taxon>
        <taxon>Halobacteria</taxon>
        <taxon>Halobacteriales</taxon>
        <taxon>Halobacteriaceae</taxon>
        <taxon>Halocalculus</taxon>
    </lineage>
</organism>
<feature type="domain" description="Blue (type 1) copper" evidence="6">
    <location>
        <begin position="63"/>
        <end position="150"/>
    </location>
</feature>
<evidence type="ECO:0000313" key="8">
    <source>
        <dbReference type="Proteomes" id="UP000607197"/>
    </source>
</evidence>
<reference evidence="7" key="2">
    <citation type="submission" date="2020-09" db="EMBL/GenBank/DDBJ databases">
        <authorList>
            <person name="Sun Q."/>
            <person name="Ohkuma M."/>
        </authorList>
    </citation>
    <scope>NUCLEOTIDE SEQUENCE</scope>
    <source>
        <strain evidence="7">JCM 19596</strain>
    </source>
</reference>
<dbReference type="SUPFAM" id="SSF49503">
    <property type="entry name" value="Cupredoxins"/>
    <property type="match status" value="1"/>
</dbReference>
<evidence type="ECO:0000256" key="2">
    <source>
        <dbReference type="ARBA" id="ARBA00022723"/>
    </source>
</evidence>
<sequence>MAKVMPVATILSRMRRRDYLRASGLAATTALLAGCGGGGGNVETYDVAGGANTQTIEVEMTSSGGQIFDPHVVWIQQGGTVTFNNTVGSHTTTSYSADNDKPQRIPDDADGWDSGTLTSGTFDHTFDVEGVYDYYCIPHESMGMLGSVIVGNPDPDGQPALADPQDSLPGGAATELRALNKTVEEALTSGSSGARNNSNAD</sequence>
<dbReference type="InterPro" id="IPR002387">
    <property type="entry name" value="Plastocyanin"/>
</dbReference>
<protein>
    <recommendedName>
        <fullName evidence="6">Blue (type 1) copper domain-containing protein</fullName>
    </recommendedName>
</protein>
<keyword evidence="3" id="KW-0249">Electron transport</keyword>
<evidence type="ECO:0000256" key="4">
    <source>
        <dbReference type="ARBA" id="ARBA00023008"/>
    </source>
</evidence>
<accession>A0A830FM69</accession>